<accession>A0ABS1V5V1</accession>
<dbReference type="Pfam" id="PF00535">
    <property type="entry name" value="Glycos_transf_2"/>
    <property type="match status" value="1"/>
</dbReference>
<dbReference type="CDD" id="cd00761">
    <property type="entry name" value="Glyco_tranf_GTA_type"/>
    <property type="match status" value="1"/>
</dbReference>
<comment type="caution">
    <text evidence="2">The sequence shown here is derived from an EMBL/GenBank/DDBJ whole genome shotgun (WGS) entry which is preliminary data.</text>
</comment>
<dbReference type="PANTHER" id="PTHR43685">
    <property type="entry name" value="GLYCOSYLTRANSFERASE"/>
    <property type="match status" value="1"/>
</dbReference>
<dbReference type="InterPro" id="IPR001173">
    <property type="entry name" value="Glyco_trans_2-like"/>
</dbReference>
<sequence>MSHEAPLVSVVVPCFNRAHLIPELLATVRGQTLPDWELVIVDDCSTEDLAAAVQACGPDPRIRLIRHESNRGAPAARNTGVAAARGRFIAFLDSDDSWRPEKLARQAEAVLAASDPDTIVCVTRTLVVLPEGRQIIRPLEGPRPGRSFGEFLYNDGGFFQSSAIFLAARLARQIRFREDLGQMEEHLFFMELGASGAAYLLVPEPLTIWHNDERPDRITHADDLAKWRRIMRQFEEHAAPLLPPHVLLAGEARFLSGHLWKAAPLESVGLLLRAWRHGALSARQVAALFCRNALPRSLYDSARQHWAKGRETSPAG</sequence>
<gene>
    <name evidence="2" type="ORF">JMJ55_15130</name>
</gene>
<protein>
    <submittedName>
        <fullName evidence="2">Glycosyltransferase family 2 protein</fullName>
    </submittedName>
</protein>
<dbReference type="Proteomes" id="UP000606490">
    <property type="component" value="Unassembled WGS sequence"/>
</dbReference>
<dbReference type="PANTHER" id="PTHR43685:SF2">
    <property type="entry name" value="GLYCOSYLTRANSFERASE 2-LIKE DOMAIN-CONTAINING PROTEIN"/>
    <property type="match status" value="1"/>
</dbReference>
<dbReference type="RefSeq" id="WP_202826384.1">
    <property type="nucleotide sequence ID" value="NZ_JAEUXJ010000005.1"/>
</dbReference>
<organism evidence="2 3">
    <name type="scientific">Belnapia mucosa</name>
    <dbReference type="NCBI Taxonomy" id="2804532"/>
    <lineage>
        <taxon>Bacteria</taxon>
        <taxon>Pseudomonadati</taxon>
        <taxon>Pseudomonadota</taxon>
        <taxon>Alphaproteobacteria</taxon>
        <taxon>Acetobacterales</taxon>
        <taxon>Roseomonadaceae</taxon>
        <taxon>Belnapia</taxon>
    </lineage>
</organism>
<dbReference type="InterPro" id="IPR050834">
    <property type="entry name" value="Glycosyltransf_2"/>
</dbReference>
<evidence type="ECO:0000313" key="2">
    <source>
        <dbReference type="EMBL" id="MBL6456667.1"/>
    </source>
</evidence>
<dbReference type="InterPro" id="IPR029044">
    <property type="entry name" value="Nucleotide-diphossugar_trans"/>
</dbReference>
<evidence type="ECO:0000313" key="3">
    <source>
        <dbReference type="Proteomes" id="UP000606490"/>
    </source>
</evidence>
<evidence type="ECO:0000259" key="1">
    <source>
        <dbReference type="Pfam" id="PF00535"/>
    </source>
</evidence>
<name>A0ABS1V5V1_9PROT</name>
<feature type="domain" description="Glycosyltransferase 2-like" evidence="1">
    <location>
        <begin position="9"/>
        <end position="132"/>
    </location>
</feature>
<keyword evidence="3" id="KW-1185">Reference proteome</keyword>
<proteinExistence type="predicted"/>
<dbReference type="SUPFAM" id="SSF53448">
    <property type="entry name" value="Nucleotide-diphospho-sugar transferases"/>
    <property type="match status" value="1"/>
</dbReference>
<dbReference type="Gene3D" id="3.90.550.10">
    <property type="entry name" value="Spore Coat Polysaccharide Biosynthesis Protein SpsA, Chain A"/>
    <property type="match status" value="1"/>
</dbReference>
<dbReference type="EMBL" id="JAEUXJ010000005">
    <property type="protein sequence ID" value="MBL6456667.1"/>
    <property type="molecule type" value="Genomic_DNA"/>
</dbReference>
<reference evidence="2 3" key="1">
    <citation type="submission" date="2021-01" db="EMBL/GenBank/DDBJ databases">
        <title>Belnapia mucosa sp. nov. and Belnapia arida sp. nov., isolated from the Tabernas Desert (Almeria, Spain).</title>
        <authorList>
            <person name="Molina-Menor E."/>
            <person name="Vidal-Verdu A."/>
            <person name="Calonge A."/>
            <person name="Satari L."/>
            <person name="Pereto Magraner J."/>
            <person name="Porcar Miralles M."/>
        </authorList>
    </citation>
    <scope>NUCLEOTIDE SEQUENCE [LARGE SCALE GENOMIC DNA]</scope>
    <source>
        <strain evidence="2 3">T6</strain>
    </source>
</reference>